<dbReference type="RefSeq" id="WP_152762121.1">
    <property type="nucleotide sequence ID" value="NZ_WHLY01000002.1"/>
</dbReference>
<dbReference type="Pfam" id="PF07980">
    <property type="entry name" value="SusD_RagB"/>
    <property type="match status" value="1"/>
</dbReference>
<dbReference type="InterPro" id="IPR011990">
    <property type="entry name" value="TPR-like_helical_dom_sf"/>
</dbReference>
<keyword evidence="3 6" id="KW-0732">Signal</keyword>
<evidence type="ECO:0000313" key="10">
    <source>
        <dbReference type="Proteomes" id="UP000479293"/>
    </source>
</evidence>
<reference evidence="9 10" key="1">
    <citation type="submission" date="2019-10" db="EMBL/GenBank/DDBJ databases">
        <title>Draft Genome Sequence of Cytophagaceae sp. SJW1-29.</title>
        <authorList>
            <person name="Choi A."/>
        </authorList>
    </citation>
    <scope>NUCLEOTIDE SEQUENCE [LARGE SCALE GENOMIC DNA]</scope>
    <source>
        <strain evidence="9 10">SJW1-29</strain>
    </source>
</reference>
<feature type="signal peptide" evidence="6">
    <location>
        <begin position="1"/>
        <end position="20"/>
    </location>
</feature>
<evidence type="ECO:0000256" key="2">
    <source>
        <dbReference type="ARBA" id="ARBA00006275"/>
    </source>
</evidence>
<evidence type="ECO:0000259" key="8">
    <source>
        <dbReference type="Pfam" id="PF14322"/>
    </source>
</evidence>
<evidence type="ECO:0000256" key="6">
    <source>
        <dbReference type="SAM" id="SignalP"/>
    </source>
</evidence>
<dbReference type="PROSITE" id="PS51257">
    <property type="entry name" value="PROKAR_LIPOPROTEIN"/>
    <property type="match status" value="1"/>
</dbReference>
<dbReference type="Gene3D" id="1.25.40.390">
    <property type="match status" value="1"/>
</dbReference>
<keyword evidence="5" id="KW-0998">Cell outer membrane</keyword>
<sequence length="554" mass="62159">MKKKYIVFSLLSVCTLFTSCNDILQENPVGLATAESYYATPKGIEDGLKATYTSLRKFYGREPAFFLTVTGTDMYTNGFGGATNNPDYNNYSPNFLGSSAYVKTIWDTFYVGINQANAVIGRAPKVAGISESERNRIMGEARFLRALYYFHLVQQFGDIHFTLEETQGVETEAKRTPVATVYQQGILPDLQFAVANLPAKAQNYGRATKHAAEGLLARVQLTLGNWAEAEKMAAAVINSNDFSLVKNYADLWDINKELNTEVIWSVQYTDNPLTNGTGNPDDGSGNWGHLYFQFDYTLNPALTRDIVNGRPFQRFMPTNYTLNLFDLSKDSRFDGSFKTVWIANTKATINGKTVVPGDTAIKIVLHPVPDAVQKAAPYWLIDYNNKWVASVTDPLEIGGSSRRQFPTLKKYLDPLRTSVNAEDGRRDFMVLRLAEMYLIAGEAAFRQGNLTKAAEYVNVVRTRAALPGKVAEMQITAADLSEDFFLDERGRELAGEMHRWYDLKRSGKFLERIKKYNLDAAVNVKEMHLVRPIPQTQIDRVTNPGDFPQNPGYL</sequence>
<evidence type="ECO:0000313" key="9">
    <source>
        <dbReference type="EMBL" id="MPR35243.1"/>
    </source>
</evidence>
<dbReference type="GO" id="GO:0009279">
    <property type="term" value="C:cell outer membrane"/>
    <property type="evidence" value="ECO:0007669"/>
    <property type="project" value="UniProtKB-SubCell"/>
</dbReference>
<feature type="domain" description="SusD-like N-terminal" evidence="8">
    <location>
        <begin position="98"/>
        <end position="221"/>
    </location>
</feature>
<keyword evidence="4" id="KW-0472">Membrane</keyword>
<dbReference type="Pfam" id="PF14322">
    <property type="entry name" value="SusD-like_3"/>
    <property type="match status" value="1"/>
</dbReference>
<organism evidence="9 10">
    <name type="scientific">Salmonirosea aquatica</name>
    <dbReference type="NCBI Taxonomy" id="2654236"/>
    <lineage>
        <taxon>Bacteria</taxon>
        <taxon>Pseudomonadati</taxon>
        <taxon>Bacteroidota</taxon>
        <taxon>Cytophagia</taxon>
        <taxon>Cytophagales</taxon>
        <taxon>Spirosomataceae</taxon>
        <taxon>Salmonirosea</taxon>
    </lineage>
</organism>
<keyword evidence="10" id="KW-1185">Reference proteome</keyword>
<protein>
    <submittedName>
        <fullName evidence="9">RagB/SusD family nutrient uptake outer membrane protein</fullName>
    </submittedName>
</protein>
<dbReference type="EMBL" id="WHLY01000002">
    <property type="protein sequence ID" value="MPR35243.1"/>
    <property type="molecule type" value="Genomic_DNA"/>
</dbReference>
<comment type="caution">
    <text evidence="9">The sequence shown here is derived from an EMBL/GenBank/DDBJ whole genome shotgun (WGS) entry which is preliminary data.</text>
</comment>
<dbReference type="InterPro" id="IPR033985">
    <property type="entry name" value="SusD-like_N"/>
</dbReference>
<comment type="subcellular location">
    <subcellularLocation>
        <location evidence="1">Cell outer membrane</location>
    </subcellularLocation>
</comment>
<evidence type="ECO:0000259" key="7">
    <source>
        <dbReference type="Pfam" id="PF07980"/>
    </source>
</evidence>
<evidence type="ECO:0000256" key="4">
    <source>
        <dbReference type="ARBA" id="ARBA00023136"/>
    </source>
</evidence>
<comment type="similarity">
    <text evidence="2">Belongs to the SusD family.</text>
</comment>
<evidence type="ECO:0000256" key="1">
    <source>
        <dbReference type="ARBA" id="ARBA00004442"/>
    </source>
</evidence>
<evidence type="ECO:0000256" key="3">
    <source>
        <dbReference type="ARBA" id="ARBA00022729"/>
    </source>
</evidence>
<dbReference type="AlphaFoldDB" id="A0A7C9BIQ4"/>
<gene>
    <name evidence="9" type="ORF">GBK04_18270</name>
</gene>
<name>A0A7C9BIQ4_9BACT</name>
<dbReference type="InterPro" id="IPR012944">
    <property type="entry name" value="SusD_RagB_dom"/>
</dbReference>
<accession>A0A7C9BIQ4</accession>
<feature type="chain" id="PRO_5028877964" evidence="6">
    <location>
        <begin position="21"/>
        <end position="554"/>
    </location>
</feature>
<dbReference type="SUPFAM" id="SSF48452">
    <property type="entry name" value="TPR-like"/>
    <property type="match status" value="1"/>
</dbReference>
<feature type="domain" description="RagB/SusD" evidence="7">
    <location>
        <begin position="260"/>
        <end position="553"/>
    </location>
</feature>
<proteinExistence type="inferred from homology"/>
<evidence type="ECO:0000256" key="5">
    <source>
        <dbReference type="ARBA" id="ARBA00023237"/>
    </source>
</evidence>
<dbReference type="Proteomes" id="UP000479293">
    <property type="component" value="Unassembled WGS sequence"/>
</dbReference>
<dbReference type="CDD" id="cd08977">
    <property type="entry name" value="SusD"/>
    <property type="match status" value="1"/>
</dbReference>